<reference evidence="2" key="1">
    <citation type="journal article" date="2021" name="bioRxiv">
        <title>Whole Genome Assembly and Annotation of Northern Wild Rice, Zizania palustris L., Supports a Whole Genome Duplication in the Zizania Genus.</title>
        <authorList>
            <person name="Haas M."/>
            <person name="Kono T."/>
            <person name="Macchietto M."/>
            <person name="Millas R."/>
            <person name="McGilp L."/>
            <person name="Shao M."/>
            <person name="Duquette J."/>
            <person name="Hirsch C.N."/>
            <person name="Kimball J."/>
        </authorList>
    </citation>
    <scope>NUCLEOTIDE SEQUENCE</scope>
    <source>
        <tissue evidence="2">Fresh leaf tissue</tissue>
    </source>
</reference>
<sequence>MDPVISRGDGGGRAVPAGHDDTLAAAWPHAASLAPDQLPARSRSAARSRAPAVRGWIGKEMTLQTSAGLRLRALQLNSCRAASAQRSARRDALRDGARLFMRGARWARPTDRVDRAPLGQGARGGAGARERVATGRAARPRPAPSRCGLCRLALALALAGPGSLT</sequence>
<reference evidence="2" key="2">
    <citation type="submission" date="2021-02" db="EMBL/GenBank/DDBJ databases">
        <authorList>
            <person name="Kimball J.A."/>
            <person name="Haas M.W."/>
            <person name="Macchietto M."/>
            <person name="Kono T."/>
            <person name="Duquette J."/>
            <person name="Shao M."/>
        </authorList>
    </citation>
    <scope>NUCLEOTIDE SEQUENCE</scope>
    <source>
        <tissue evidence="2">Fresh leaf tissue</tissue>
    </source>
</reference>
<proteinExistence type="predicted"/>
<dbReference type="AlphaFoldDB" id="A0A8J5RV79"/>
<name>A0A8J5RV79_ZIZPA</name>
<gene>
    <name evidence="2" type="ORF">GUJ93_ZPchr0002g23461</name>
</gene>
<organism evidence="2 3">
    <name type="scientific">Zizania palustris</name>
    <name type="common">Northern wild rice</name>
    <dbReference type="NCBI Taxonomy" id="103762"/>
    <lineage>
        <taxon>Eukaryota</taxon>
        <taxon>Viridiplantae</taxon>
        <taxon>Streptophyta</taxon>
        <taxon>Embryophyta</taxon>
        <taxon>Tracheophyta</taxon>
        <taxon>Spermatophyta</taxon>
        <taxon>Magnoliopsida</taxon>
        <taxon>Liliopsida</taxon>
        <taxon>Poales</taxon>
        <taxon>Poaceae</taxon>
        <taxon>BOP clade</taxon>
        <taxon>Oryzoideae</taxon>
        <taxon>Oryzeae</taxon>
        <taxon>Zizaniinae</taxon>
        <taxon>Zizania</taxon>
    </lineage>
</organism>
<dbReference type="EMBL" id="JAAALK010000287">
    <property type="protein sequence ID" value="KAG8057357.1"/>
    <property type="molecule type" value="Genomic_DNA"/>
</dbReference>
<keyword evidence="3" id="KW-1185">Reference proteome</keyword>
<protein>
    <submittedName>
        <fullName evidence="2">Uncharacterized protein</fullName>
    </submittedName>
</protein>
<evidence type="ECO:0000256" key="1">
    <source>
        <dbReference type="SAM" id="MobiDB-lite"/>
    </source>
</evidence>
<feature type="region of interest" description="Disordered" evidence="1">
    <location>
        <begin position="114"/>
        <end position="143"/>
    </location>
</feature>
<accession>A0A8J5RV79</accession>
<dbReference type="Proteomes" id="UP000729402">
    <property type="component" value="Unassembled WGS sequence"/>
</dbReference>
<evidence type="ECO:0000313" key="3">
    <source>
        <dbReference type="Proteomes" id="UP000729402"/>
    </source>
</evidence>
<comment type="caution">
    <text evidence="2">The sequence shown here is derived from an EMBL/GenBank/DDBJ whole genome shotgun (WGS) entry which is preliminary data.</text>
</comment>
<evidence type="ECO:0000313" key="2">
    <source>
        <dbReference type="EMBL" id="KAG8057357.1"/>
    </source>
</evidence>